<name>A0AB39BPS7_9BACI</name>
<dbReference type="RefSeq" id="WP_368503081.1">
    <property type="nucleotide sequence ID" value="NZ_CP162551.1"/>
</dbReference>
<dbReference type="PANTHER" id="PTHR11717:SF31">
    <property type="entry name" value="LOW MOLECULAR WEIGHT PROTEIN-TYROSINE-PHOSPHATASE ETP-RELATED"/>
    <property type="match status" value="1"/>
</dbReference>
<dbReference type="Pfam" id="PF01451">
    <property type="entry name" value="LMWPc"/>
    <property type="match status" value="1"/>
</dbReference>
<evidence type="ECO:0000256" key="2">
    <source>
        <dbReference type="ARBA" id="ARBA00022801"/>
    </source>
</evidence>
<dbReference type="SMART" id="SM00226">
    <property type="entry name" value="LMWPc"/>
    <property type="match status" value="1"/>
</dbReference>
<dbReference type="SUPFAM" id="SSF52788">
    <property type="entry name" value="Phosphotyrosine protein phosphatases I"/>
    <property type="match status" value="1"/>
</dbReference>
<evidence type="ECO:0000256" key="4">
    <source>
        <dbReference type="PIRSR" id="PIRSR617867-1"/>
    </source>
</evidence>
<dbReference type="CDD" id="cd16344">
    <property type="entry name" value="LMWPAP"/>
    <property type="match status" value="1"/>
</dbReference>
<feature type="domain" description="Phosphotyrosine protein phosphatase I" evidence="5">
    <location>
        <begin position="4"/>
        <end position="146"/>
    </location>
</feature>
<dbReference type="Gene3D" id="3.40.50.2300">
    <property type="match status" value="1"/>
</dbReference>
<keyword evidence="2" id="KW-0378">Hydrolase</keyword>
<evidence type="ECO:0000256" key="1">
    <source>
        <dbReference type="ARBA" id="ARBA00011063"/>
    </source>
</evidence>
<feature type="active site" description="Proton donor" evidence="4">
    <location>
        <position position="120"/>
    </location>
</feature>
<dbReference type="InterPro" id="IPR036196">
    <property type="entry name" value="Ptyr_pPase_sf"/>
</dbReference>
<organism evidence="6">
    <name type="scientific">Alkalihalophilus sp. As8PL</name>
    <dbReference type="NCBI Taxonomy" id="3237103"/>
    <lineage>
        <taxon>Bacteria</taxon>
        <taxon>Bacillati</taxon>
        <taxon>Bacillota</taxon>
        <taxon>Bacilli</taxon>
        <taxon>Bacillales</taxon>
        <taxon>Bacillaceae</taxon>
        <taxon>Alkalihalophilus</taxon>
    </lineage>
</organism>
<dbReference type="InterPro" id="IPR023485">
    <property type="entry name" value="Ptyr_pPase"/>
</dbReference>
<reference evidence="6" key="1">
    <citation type="submission" date="2024-07" db="EMBL/GenBank/DDBJ databases">
        <title>Identification and characteristics of an arsenic-resistant bacterial isolate, which belongs to a novel species.</title>
        <authorList>
            <person name="Juszczyk A."/>
            <person name="Kowalczyk A."/>
            <person name="Was K."/>
            <person name="Kosowicz W."/>
            <person name="Budzyn A."/>
            <person name="Latowski D."/>
        </authorList>
    </citation>
    <scope>NUCLEOTIDE SEQUENCE</scope>
    <source>
        <strain evidence="6">As8PL</strain>
    </source>
</reference>
<dbReference type="InterPro" id="IPR050438">
    <property type="entry name" value="LMW_PTPase"/>
</dbReference>
<dbReference type="InterPro" id="IPR017867">
    <property type="entry name" value="Tyr_phospatase_low_mol_wt"/>
</dbReference>
<dbReference type="PRINTS" id="PR00719">
    <property type="entry name" value="LMWPTPASE"/>
</dbReference>
<evidence type="ECO:0000256" key="3">
    <source>
        <dbReference type="ARBA" id="ARBA00022912"/>
    </source>
</evidence>
<dbReference type="PANTHER" id="PTHR11717">
    <property type="entry name" value="LOW MOLECULAR WEIGHT PROTEIN TYROSINE PHOSPHATASE"/>
    <property type="match status" value="1"/>
</dbReference>
<proteinExistence type="inferred from homology"/>
<sequence length="150" mass="16661">MSIKNILFVCTGNTCRSPLAEALLRHRMGTEIEVKSAGVHAFPGSPASEGTRLVLEDKGIQHSHQSQPVTNDLLEWADVILTMTSGHKELVSSQFSEYQDKVHTLKEYVGIPSQRADISDPFGGLYEEYVRTADDIEECLDALEKQLKKS</sequence>
<dbReference type="AlphaFoldDB" id="A0AB39BPS7"/>
<evidence type="ECO:0000313" key="6">
    <source>
        <dbReference type="EMBL" id="XDI35520.1"/>
    </source>
</evidence>
<dbReference type="EMBL" id="CP162551">
    <property type="protein sequence ID" value="XDI35520.1"/>
    <property type="molecule type" value="Genomic_DNA"/>
</dbReference>
<feature type="active site" evidence="4">
    <location>
        <position position="16"/>
    </location>
</feature>
<protein>
    <submittedName>
        <fullName evidence="6">Low molecular weight protein arginine phosphatase</fullName>
    </submittedName>
</protein>
<evidence type="ECO:0000259" key="5">
    <source>
        <dbReference type="SMART" id="SM00226"/>
    </source>
</evidence>
<keyword evidence="3" id="KW-0904">Protein phosphatase</keyword>
<feature type="active site" description="Nucleophile" evidence="4">
    <location>
        <position position="10"/>
    </location>
</feature>
<dbReference type="GO" id="GO:0004725">
    <property type="term" value="F:protein tyrosine phosphatase activity"/>
    <property type="evidence" value="ECO:0007669"/>
    <property type="project" value="InterPro"/>
</dbReference>
<comment type="similarity">
    <text evidence="1">Belongs to the low molecular weight phosphotyrosine protein phosphatase family.</text>
</comment>
<accession>A0AB39BPS7</accession>
<gene>
    <name evidence="6" type="ORF">AB3N04_12425</name>
</gene>